<evidence type="ECO:0000313" key="1">
    <source>
        <dbReference type="EMBL" id="ERZ94676.1"/>
    </source>
</evidence>
<accession>U9SHY5</accession>
<sequence>MILTVYFHIIKVKDFDLNVNLKINRALVRTSKGMFVIAVVITIVVTIAVVIVAAAATTGVVFVAVVAVTIAAIIASSL</sequence>
<dbReference type="AlphaFoldDB" id="U9SHY5"/>
<organism evidence="1">
    <name type="scientific">Rhizophagus irregularis (strain DAOM 181602 / DAOM 197198 / MUCL 43194)</name>
    <name type="common">Arbuscular mycorrhizal fungus</name>
    <name type="synonym">Glomus intraradices</name>
    <dbReference type="NCBI Taxonomy" id="747089"/>
    <lineage>
        <taxon>Eukaryota</taxon>
        <taxon>Fungi</taxon>
        <taxon>Fungi incertae sedis</taxon>
        <taxon>Mucoromycota</taxon>
        <taxon>Glomeromycotina</taxon>
        <taxon>Glomeromycetes</taxon>
        <taxon>Glomerales</taxon>
        <taxon>Glomeraceae</taxon>
        <taxon>Rhizophagus</taxon>
    </lineage>
</organism>
<dbReference type="EMBL" id="KI301834">
    <property type="protein sequence ID" value="ERZ94676.1"/>
    <property type="molecule type" value="Genomic_DNA"/>
</dbReference>
<reference evidence="1" key="1">
    <citation type="submission" date="2013-07" db="EMBL/GenBank/DDBJ databases">
        <title>The genome of an arbuscular mycorrhizal fungus provides insights into the evolution of the oldest plant symbiosis.</title>
        <authorList>
            <consortium name="DOE Joint Genome Institute"/>
            <person name="Tisserant E."/>
            <person name="Malbreil M."/>
            <person name="Kuo A."/>
            <person name="Kohler A."/>
            <person name="Symeonidi A."/>
            <person name="Balestrini R."/>
            <person name="Charron P."/>
            <person name="Duensing N."/>
            <person name="Frei-dit-Frey N."/>
            <person name="Gianinazzi-Pearson V."/>
            <person name="Gilbert B."/>
            <person name="Handa Y."/>
            <person name="Hijri M."/>
            <person name="Kaul R."/>
            <person name="Kawaguchi M."/>
            <person name="Krajinski F."/>
            <person name="Lammers P."/>
            <person name="Lapierre D."/>
            <person name="Masclaux F.G."/>
            <person name="Murat C."/>
            <person name="Morin E."/>
            <person name="Ndikumana S."/>
            <person name="Pagni M."/>
            <person name="Petitpierre D."/>
            <person name="Requena N."/>
            <person name="Rosikiewicz P."/>
            <person name="Riley R."/>
            <person name="Saito K."/>
            <person name="San Clemente H."/>
            <person name="Shapiro H."/>
            <person name="van Tuinen D."/>
            <person name="Becard G."/>
            <person name="Bonfante P."/>
            <person name="Paszkowski U."/>
            <person name="Shachar-Hill Y."/>
            <person name="Young J.P."/>
            <person name="Sanders I.R."/>
            <person name="Henrissat B."/>
            <person name="Rensing S.A."/>
            <person name="Grigoriev I.V."/>
            <person name="Corradi N."/>
            <person name="Roux C."/>
            <person name="Martin F."/>
        </authorList>
    </citation>
    <scope>NUCLEOTIDE SEQUENCE</scope>
    <source>
        <strain evidence="1">DAOM 197198</strain>
    </source>
</reference>
<proteinExistence type="predicted"/>
<gene>
    <name evidence="1" type="ORF">GLOINDRAFT_14377</name>
</gene>
<name>U9SHY5_RHIID</name>
<dbReference type="HOGENOM" id="CLU_2623266_0_0_1"/>
<protein>
    <submittedName>
        <fullName evidence="1">Uncharacterized protein</fullName>
    </submittedName>
</protein>